<reference evidence="9" key="1">
    <citation type="journal article" date="2017" name="Genome Biol.">
        <title>Comparative genomics reveals high biological diversity and specific adaptations in the industrially and medically important fungal genus Aspergillus.</title>
        <authorList>
            <person name="de Vries R.P."/>
            <person name="Riley R."/>
            <person name="Wiebenga A."/>
            <person name="Aguilar-Osorio G."/>
            <person name="Amillis S."/>
            <person name="Uchima C.A."/>
            <person name="Anderluh G."/>
            <person name="Asadollahi M."/>
            <person name="Askin M."/>
            <person name="Barry K."/>
            <person name="Battaglia E."/>
            <person name="Bayram O."/>
            <person name="Benocci T."/>
            <person name="Braus-Stromeyer S.A."/>
            <person name="Caldana C."/>
            <person name="Canovas D."/>
            <person name="Cerqueira G.C."/>
            <person name="Chen F."/>
            <person name="Chen W."/>
            <person name="Choi C."/>
            <person name="Clum A."/>
            <person name="Dos Santos R.A."/>
            <person name="Damasio A.R."/>
            <person name="Diallinas G."/>
            <person name="Emri T."/>
            <person name="Fekete E."/>
            <person name="Flipphi M."/>
            <person name="Freyberg S."/>
            <person name="Gallo A."/>
            <person name="Gournas C."/>
            <person name="Habgood R."/>
            <person name="Hainaut M."/>
            <person name="Harispe M.L."/>
            <person name="Henrissat B."/>
            <person name="Hilden K.S."/>
            <person name="Hope R."/>
            <person name="Hossain A."/>
            <person name="Karabika E."/>
            <person name="Karaffa L."/>
            <person name="Karanyi Z."/>
            <person name="Krasevec N."/>
            <person name="Kuo A."/>
            <person name="Kusch H."/>
            <person name="LaButti K."/>
            <person name="Lagendijk E.L."/>
            <person name="Lapidus A."/>
            <person name="Levasseur A."/>
            <person name="Lindquist E."/>
            <person name="Lipzen A."/>
            <person name="Logrieco A.F."/>
            <person name="MacCabe A."/>
            <person name="Maekelae M.R."/>
            <person name="Malavazi I."/>
            <person name="Melin P."/>
            <person name="Meyer V."/>
            <person name="Mielnichuk N."/>
            <person name="Miskei M."/>
            <person name="Molnar A.P."/>
            <person name="Mule G."/>
            <person name="Ngan C.Y."/>
            <person name="Orejas M."/>
            <person name="Orosz E."/>
            <person name="Ouedraogo J.P."/>
            <person name="Overkamp K.M."/>
            <person name="Park H.-S."/>
            <person name="Perrone G."/>
            <person name="Piumi F."/>
            <person name="Punt P.J."/>
            <person name="Ram A.F."/>
            <person name="Ramon A."/>
            <person name="Rauscher S."/>
            <person name="Record E."/>
            <person name="Riano-Pachon D.M."/>
            <person name="Robert V."/>
            <person name="Roehrig J."/>
            <person name="Ruller R."/>
            <person name="Salamov A."/>
            <person name="Salih N.S."/>
            <person name="Samson R.A."/>
            <person name="Sandor E."/>
            <person name="Sanguinetti M."/>
            <person name="Schuetze T."/>
            <person name="Sepcic K."/>
            <person name="Shelest E."/>
            <person name="Sherlock G."/>
            <person name="Sophianopoulou V."/>
            <person name="Squina F.M."/>
            <person name="Sun H."/>
            <person name="Susca A."/>
            <person name="Todd R.B."/>
            <person name="Tsang A."/>
            <person name="Unkles S.E."/>
            <person name="van de Wiele N."/>
            <person name="van Rossen-Uffink D."/>
            <person name="Oliveira J.V."/>
            <person name="Vesth T.C."/>
            <person name="Visser J."/>
            <person name="Yu J.-H."/>
            <person name="Zhou M."/>
            <person name="Andersen M.R."/>
            <person name="Archer D.B."/>
            <person name="Baker S.E."/>
            <person name="Benoit I."/>
            <person name="Brakhage A.A."/>
            <person name="Braus G.H."/>
            <person name="Fischer R."/>
            <person name="Frisvad J.C."/>
            <person name="Goldman G.H."/>
            <person name="Houbraken J."/>
            <person name="Oakley B."/>
            <person name="Pocsi I."/>
            <person name="Scazzocchio C."/>
            <person name="Seiboth B."/>
            <person name="vanKuyk P.A."/>
            <person name="Wortman J."/>
            <person name="Dyer P.S."/>
            <person name="Grigoriev I.V."/>
        </authorList>
    </citation>
    <scope>NUCLEOTIDE SEQUENCE [LARGE SCALE GENOMIC DNA]</scope>
    <source>
        <strain evidence="9">DTO 134E9</strain>
    </source>
</reference>
<dbReference type="GO" id="GO:0006351">
    <property type="term" value="P:DNA-templated transcription"/>
    <property type="evidence" value="ECO:0007669"/>
    <property type="project" value="InterPro"/>
</dbReference>
<dbReference type="GO" id="GO:0001080">
    <property type="term" value="P:nitrogen catabolite activation of transcription from RNA polymerase II promoter"/>
    <property type="evidence" value="ECO:0007669"/>
    <property type="project" value="TreeGrafter"/>
</dbReference>
<evidence type="ECO:0000256" key="2">
    <source>
        <dbReference type="ARBA" id="ARBA00023015"/>
    </source>
</evidence>
<feature type="region of interest" description="Disordered" evidence="6">
    <location>
        <begin position="55"/>
        <end position="113"/>
    </location>
</feature>
<organism evidence="8 9">
    <name type="scientific">Aspergillus wentii DTO 134E9</name>
    <dbReference type="NCBI Taxonomy" id="1073089"/>
    <lineage>
        <taxon>Eukaryota</taxon>
        <taxon>Fungi</taxon>
        <taxon>Dikarya</taxon>
        <taxon>Ascomycota</taxon>
        <taxon>Pezizomycotina</taxon>
        <taxon>Eurotiomycetes</taxon>
        <taxon>Eurotiomycetidae</taxon>
        <taxon>Eurotiales</taxon>
        <taxon>Aspergillaceae</taxon>
        <taxon>Aspergillus</taxon>
        <taxon>Aspergillus subgen. Cremei</taxon>
    </lineage>
</organism>
<feature type="domain" description="Zn(2)-C6 fungal-type" evidence="7">
    <location>
        <begin position="17"/>
        <end position="49"/>
    </location>
</feature>
<dbReference type="InterPro" id="IPR036864">
    <property type="entry name" value="Zn2-C6_fun-type_DNA-bd_sf"/>
</dbReference>
<dbReference type="GO" id="GO:0008270">
    <property type="term" value="F:zinc ion binding"/>
    <property type="evidence" value="ECO:0007669"/>
    <property type="project" value="InterPro"/>
</dbReference>
<evidence type="ECO:0000313" key="8">
    <source>
        <dbReference type="EMBL" id="OJJ37601.1"/>
    </source>
</evidence>
<dbReference type="RefSeq" id="XP_040691277.1">
    <property type="nucleotide sequence ID" value="XM_040828067.1"/>
</dbReference>
<dbReference type="SMART" id="SM00906">
    <property type="entry name" value="Fungal_trans"/>
    <property type="match status" value="1"/>
</dbReference>
<dbReference type="InterPro" id="IPR007219">
    <property type="entry name" value="XnlR_reg_dom"/>
</dbReference>
<dbReference type="GeneID" id="63743915"/>
<dbReference type="InterPro" id="IPR001138">
    <property type="entry name" value="Zn2Cys6_DnaBD"/>
</dbReference>
<evidence type="ECO:0000256" key="1">
    <source>
        <dbReference type="ARBA" id="ARBA00022723"/>
    </source>
</evidence>
<keyword evidence="2" id="KW-0805">Transcription regulation</keyword>
<name>A0A1L9RRN6_ASPWE</name>
<dbReference type="STRING" id="1073089.A0A1L9RRN6"/>
<dbReference type="GO" id="GO:0003677">
    <property type="term" value="F:DNA binding"/>
    <property type="evidence" value="ECO:0007669"/>
    <property type="project" value="UniProtKB-KW"/>
</dbReference>
<dbReference type="PANTHER" id="PTHR31668">
    <property type="entry name" value="GLUCOSE TRANSPORT TRANSCRIPTION REGULATOR RGT1-RELATED-RELATED"/>
    <property type="match status" value="1"/>
</dbReference>
<protein>
    <recommendedName>
        <fullName evidence="7">Zn(2)-C6 fungal-type domain-containing protein</fullName>
    </recommendedName>
</protein>
<dbReference type="EMBL" id="KV878211">
    <property type="protein sequence ID" value="OJJ37601.1"/>
    <property type="molecule type" value="Genomic_DNA"/>
</dbReference>
<dbReference type="InterPro" id="IPR050797">
    <property type="entry name" value="Carb_Metab_Trans_Reg"/>
</dbReference>
<dbReference type="OrthoDB" id="3034343at2759"/>
<keyword evidence="5" id="KW-0539">Nucleus</keyword>
<dbReference type="GO" id="GO:0005634">
    <property type="term" value="C:nucleus"/>
    <property type="evidence" value="ECO:0007669"/>
    <property type="project" value="TreeGrafter"/>
</dbReference>
<dbReference type="AlphaFoldDB" id="A0A1L9RRN6"/>
<dbReference type="CDD" id="cd00067">
    <property type="entry name" value="GAL4"/>
    <property type="match status" value="1"/>
</dbReference>
<dbReference type="Pfam" id="PF04082">
    <property type="entry name" value="Fungal_trans"/>
    <property type="match status" value="1"/>
</dbReference>
<evidence type="ECO:0000256" key="3">
    <source>
        <dbReference type="ARBA" id="ARBA00023125"/>
    </source>
</evidence>
<dbReference type="PROSITE" id="PS00463">
    <property type="entry name" value="ZN2_CY6_FUNGAL_1"/>
    <property type="match status" value="1"/>
</dbReference>
<dbReference type="VEuPathDB" id="FungiDB:ASPWEDRAFT_109223"/>
<dbReference type="SUPFAM" id="SSF57701">
    <property type="entry name" value="Zn2/Cys6 DNA-binding domain"/>
    <property type="match status" value="1"/>
</dbReference>
<sequence length="678" mass="76199">MDSTSKRRPYRSHKFPACDRCRRFKRRCTGGNPEEPCVLCSLQNIPCQFSFIPKTNSASRRASKRQDPASAHRQQPILQKSLPKVTRESPPANDVDSGRNGIASEYHASPDARNTRDISSMVVSPVITEDIQILEQYMSSRPSSMSVEADQRSTATPGKSVAYLKVPRGRKGLAIAENPGKRQKEILWQIMRPYANELVRLYFLEVHPAFPILDEQSFLELYEHGSDKISPALACEFFALTLTLWDHSDILKPFPKPDPEFIWNLAVEALQQDFLAPGLSTVYAVVLDMVGRPIFSVLGNTINNARTVALAQSLGLNRDPTHWKRSENEKALRIRLWWATLIHDRWSSFSHGIPPSITSKQYDVRVPVLGDLVTKDSQSEKRIQTSECFIHLCTLSVILGDVLPLVYDLKIDQQDIWRQISCLESNLDEWESSLPIYLQGTNAGYPTTVSGSSSLRVGYLSVRLLLCRIALHAASISGNLDRIESTQHHLSRLRKSAQAIVDYVCSLTKAQLQEFWLPYTAHHLILTVIILLRCTIESVDKNVAESCKLSLRKFWVKLQDAAENDGWDLASICISRCVGFVSKILDASSDSQKNNNNHTIENQPTNTTPLNPQAYQAGIHDNIPDLTGLVPDILPFSNPDLSFENQWGSLWDGLGWMGVDDLSSYEFNDGQFNLEGPI</sequence>
<gene>
    <name evidence="8" type="ORF">ASPWEDRAFT_109223</name>
</gene>
<proteinExistence type="predicted"/>
<dbReference type="Gene3D" id="4.10.240.10">
    <property type="entry name" value="Zn(2)-C6 fungal-type DNA-binding domain"/>
    <property type="match status" value="1"/>
</dbReference>
<dbReference type="GO" id="GO:0000981">
    <property type="term" value="F:DNA-binding transcription factor activity, RNA polymerase II-specific"/>
    <property type="evidence" value="ECO:0007669"/>
    <property type="project" value="InterPro"/>
</dbReference>
<dbReference type="Proteomes" id="UP000184383">
    <property type="component" value="Unassembled WGS sequence"/>
</dbReference>
<keyword evidence="9" id="KW-1185">Reference proteome</keyword>
<dbReference type="Pfam" id="PF00172">
    <property type="entry name" value="Zn_clus"/>
    <property type="match status" value="1"/>
</dbReference>
<accession>A0A1L9RRN6</accession>
<evidence type="ECO:0000259" key="7">
    <source>
        <dbReference type="PROSITE" id="PS50048"/>
    </source>
</evidence>
<evidence type="ECO:0000313" key="9">
    <source>
        <dbReference type="Proteomes" id="UP000184383"/>
    </source>
</evidence>
<dbReference type="CDD" id="cd12148">
    <property type="entry name" value="fungal_TF_MHR"/>
    <property type="match status" value="1"/>
</dbReference>
<keyword evidence="4" id="KW-0804">Transcription</keyword>
<evidence type="ECO:0000256" key="4">
    <source>
        <dbReference type="ARBA" id="ARBA00023163"/>
    </source>
</evidence>
<evidence type="ECO:0000256" key="5">
    <source>
        <dbReference type="ARBA" id="ARBA00023242"/>
    </source>
</evidence>
<keyword evidence="1" id="KW-0479">Metal-binding</keyword>
<dbReference type="PANTHER" id="PTHR31668:SF10">
    <property type="entry name" value="ZN(II)2CYS6 TRANSCRIPTION FACTOR (EUROFUNG)"/>
    <property type="match status" value="1"/>
</dbReference>
<dbReference type="PROSITE" id="PS50048">
    <property type="entry name" value="ZN2_CY6_FUNGAL_2"/>
    <property type="match status" value="1"/>
</dbReference>
<keyword evidence="3" id="KW-0238">DNA-binding</keyword>
<feature type="region of interest" description="Disordered" evidence="6">
    <location>
        <begin position="590"/>
        <end position="609"/>
    </location>
</feature>
<evidence type="ECO:0000256" key="6">
    <source>
        <dbReference type="SAM" id="MobiDB-lite"/>
    </source>
</evidence>
<dbReference type="SMART" id="SM00066">
    <property type="entry name" value="GAL4"/>
    <property type="match status" value="1"/>
</dbReference>